<evidence type="ECO:0000256" key="2">
    <source>
        <dbReference type="ARBA" id="ARBA00022737"/>
    </source>
</evidence>
<sequence length="499" mass="54383">MPPKELPGFYYDPEKNRYFPIRGPIPGASTRRPPPPAPPTPPPAATAGCSRKRARRPELLSAREMYGGGVIFSKKVTRSTFKQQCQYVQASQPMVWKYQATNSVADKALEQLSVMVQTPQGLRESRMLVTGSMNGSIQLYGLGSALNNFWNEMELLPQPAWTPMGKHNSAALPSIWSSEAAFSKFSSSITCIKKFGLHVPDASNTNSVQRALVATFGSGESGGAVYIMDLSDTIDSSMGSWTASRVASLDRTVWTADCSYDSTHAAFGMDHGAGLLDLETRGLSWLCRSKSDILSLKFVQSGNVVLCGLRNGTIASVDVRQKHLNPSTGVPSPSTSRRTVPMLSAKRHGRCRNQADKDKCSRDVSMPSAVCSLVTLSSDENYFLGSSMDGSIKLFDLRLIQKGGIQLYEGHVNSHTQLPLVVDPSETLLMSGGEDCTVRIWSIKTGELIFAQRVADAPFTAFCWPESSHDLCGSSLFDVNHSWGAWLGSRDGLFYMHGT</sequence>
<dbReference type="PANTHER" id="PTHR44472:SF1">
    <property type="entry name" value="DDB1 AND CUL4 ASSOCIATED FACTOR 4"/>
    <property type="match status" value="1"/>
</dbReference>
<feature type="region of interest" description="Disordered" evidence="4">
    <location>
        <begin position="324"/>
        <end position="348"/>
    </location>
</feature>
<keyword evidence="6" id="KW-1185">Reference proteome</keyword>
<dbReference type="InterPro" id="IPR036322">
    <property type="entry name" value="WD40_repeat_dom_sf"/>
</dbReference>
<dbReference type="SMART" id="SM00320">
    <property type="entry name" value="WD40"/>
    <property type="match status" value="3"/>
</dbReference>
<dbReference type="InterPro" id="IPR015943">
    <property type="entry name" value="WD40/YVTN_repeat-like_dom_sf"/>
</dbReference>
<name>A0ABC9HBY9_9POAL</name>
<organism evidence="5 6">
    <name type="scientific">Urochloa decumbens</name>
    <dbReference type="NCBI Taxonomy" id="240449"/>
    <lineage>
        <taxon>Eukaryota</taxon>
        <taxon>Viridiplantae</taxon>
        <taxon>Streptophyta</taxon>
        <taxon>Embryophyta</taxon>
        <taxon>Tracheophyta</taxon>
        <taxon>Spermatophyta</taxon>
        <taxon>Magnoliopsida</taxon>
        <taxon>Liliopsida</taxon>
        <taxon>Poales</taxon>
        <taxon>Poaceae</taxon>
        <taxon>PACMAD clade</taxon>
        <taxon>Panicoideae</taxon>
        <taxon>Panicodae</taxon>
        <taxon>Paniceae</taxon>
        <taxon>Melinidinae</taxon>
        <taxon>Urochloa</taxon>
    </lineage>
</organism>
<accession>A0ABC9HBY9</accession>
<comment type="caution">
    <text evidence="5">The sequence shown here is derived from an EMBL/GenBank/DDBJ whole genome shotgun (WGS) entry which is preliminary data.</text>
</comment>
<dbReference type="Proteomes" id="UP001497457">
    <property type="component" value="Unassembled WGS sequence"/>
</dbReference>
<feature type="repeat" description="WD" evidence="3">
    <location>
        <begin position="420"/>
        <end position="451"/>
    </location>
</feature>
<dbReference type="Pfam" id="PF23761">
    <property type="entry name" value="Beta-prop_DCAF4"/>
    <property type="match status" value="1"/>
</dbReference>
<evidence type="ECO:0000256" key="3">
    <source>
        <dbReference type="PROSITE-ProRule" id="PRU00221"/>
    </source>
</evidence>
<evidence type="ECO:0000313" key="6">
    <source>
        <dbReference type="Proteomes" id="UP001497457"/>
    </source>
</evidence>
<protein>
    <submittedName>
        <fullName evidence="5">Uncharacterized protein</fullName>
    </submittedName>
</protein>
<feature type="compositionally biased region" description="Pro residues" evidence="4">
    <location>
        <begin position="32"/>
        <end position="44"/>
    </location>
</feature>
<dbReference type="InterPro" id="IPR001680">
    <property type="entry name" value="WD40_rpt"/>
</dbReference>
<evidence type="ECO:0000313" key="5">
    <source>
        <dbReference type="EMBL" id="CAM0151693.1"/>
    </source>
</evidence>
<dbReference type="EMBL" id="CAXIPR030004613">
    <property type="protein sequence ID" value="CAM0151693.1"/>
    <property type="molecule type" value="Genomic_DNA"/>
</dbReference>
<dbReference type="PANTHER" id="PTHR44472">
    <property type="entry name" value="DDB1- AND CUL4-ASSOCIATED FACTOR 4-RELATED"/>
    <property type="match status" value="1"/>
</dbReference>
<proteinExistence type="predicted"/>
<dbReference type="Gene3D" id="2.130.10.10">
    <property type="entry name" value="YVTN repeat-like/Quinoprotein amine dehydrogenase"/>
    <property type="match status" value="2"/>
</dbReference>
<dbReference type="SUPFAM" id="SSF50978">
    <property type="entry name" value="WD40 repeat-like"/>
    <property type="match status" value="1"/>
</dbReference>
<keyword evidence="2" id="KW-0677">Repeat</keyword>
<feature type="compositionally biased region" description="Polar residues" evidence="4">
    <location>
        <begin position="324"/>
        <end position="338"/>
    </location>
</feature>
<dbReference type="AlphaFoldDB" id="A0ABC9HBY9"/>
<dbReference type="PROSITE" id="PS50082">
    <property type="entry name" value="WD_REPEATS_2"/>
    <property type="match status" value="1"/>
</dbReference>
<evidence type="ECO:0000256" key="1">
    <source>
        <dbReference type="ARBA" id="ARBA00022574"/>
    </source>
</evidence>
<dbReference type="InterPro" id="IPR052254">
    <property type="entry name" value="CUL4-DDB1_E3_ligase_receptor"/>
</dbReference>
<evidence type="ECO:0000256" key="4">
    <source>
        <dbReference type="SAM" id="MobiDB-lite"/>
    </source>
</evidence>
<keyword evidence="1 3" id="KW-0853">WD repeat</keyword>
<reference evidence="5" key="1">
    <citation type="submission" date="2024-10" db="EMBL/GenBank/DDBJ databases">
        <authorList>
            <person name="Ryan C."/>
        </authorList>
    </citation>
    <scope>NUCLEOTIDE SEQUENCE [LARGE SCALE GENOMIC DNA]</scope>
</reference>
<gene>
    <name evidence="5" type="ORF">URODEC1_LOCUS124593</name>
</gene>
<feature type="region of interest" description="Disordered" evidence="4">
    <location>
        <begin position="1"/>
        <end position="54"/>
    </location>
</feature>